<organism evidence="4 5">
    <name type="scientific">Mycoplasma phocimorsus</name>
    <dbReference type="NCBI Taxonomy" id="3045839"/>
    <lineage>
        <taxon>Bacteria</taxon>
        <taxon>Bacillati</taxon>
        <taxon>Mycoplasmatota</taxon>
        <taxon>Mollicutes</taxon>
        <taxon>Mycoplasmataceae</taxon>
        <taxon>Mycoplasma</taxon>
    </lineage>
</organism>
<dbReference type="Gene3D" id="3.40.50.2300">
    <property type="match status" value="2"/>
</dbReference>
<dbReference type="GO" id="GO:0003700">
    <property type="term" value="F:DNA-binding transcription factor activity"/>
    <property type="evidence" value="ECO:0007669"/>
    <property type="project" value="TreeGrafter"/>
</dbReference>
<dbReference type="PANTHER" id="PTHR30146:SF109">
    <property type="entry name" value="HTH-TYPE TRANSCRIPTIONAL REGULATOR GALS"/>
    <property type="match status" value="1"/>
</dbReference>
<dbReference type="RefSeq" id="WP_283823803.1">
    <property type="nucleotide sequence ID" value="NZ_JASDAY010000025.1"/>
</dbReference>
<keyword evidence="2" id="KW-0238">DNA-binding</keyword>
<protein>
    <recommendedName>
        <fullName evidence="6">LacI family transcriptional regulator</fullName>
    </recommendedName>
</protein>
<dbReference type="InterPro" id="IPR028082">
    <property type="entry name" value="Peripla_BP_I"/>
</dbReference>
<proteinExistence type="predicted"/>
<evidence type="ECO:0000256" key="3">
    <source>
        <dbReference type="ARBA" id="ARBA00023163"/>
    </source>
</evidence>
<evidence type="ECO:0000313" key="5">
    <source>
        <dbReference type="Proteomes" id="UP001224428"/>
    </source>
</evidence>
<evidence type="ECO:0000313" key="4">
    <source>
        <dbReference type="EMBL" id="MDJ1645543.1"/>
    </source>
</evidence>
<comment type="caution">
    <text evidence="4">The sequence shown here is derived from an EMBL/GenBank/DDBJ whole genome shotgun (WGS) entry which is preliminary data.</text>
</comment>
<dbReference type="SUPFAM" id="SSF53822">
    <property type="entry name" value="Periplasmic binding protein-like I"/>
    <property type="match status" value="1"/>
</dbReference>
<evidence type="ECO:0008006" key="6">
    <source>
        <dbReference type="Google" id="ProtNLM"/>
    </source>
</evidence>
<reference evidence="4" key="1">
    <citation type="submission" date="2023-05" db="EMBL/GenBank/DDBJ databases">
        <title>Mycoplasma phocimorsus sp. nov., isolated from Scandinavian patients with seal finger or septic arthritis after contact with seals.</title>
        <authorList>
            <person name="Skafte-Holm A."/>
            <person name="Pedersen T.R."/>
            <person name="Froelund M."/>
            <person name="Stegger M."/>
            <person name="Qvortrup K."/>
            <person name="Michaels D.L."/>
            <person name="Brown D.R."/>
            <person name="Jensen J.S."/>
        </authorList>
    </citation>
    <scope>NUCLEOTIDE SEQUENCE</scope>
    <source>
        <strain evidence="4">M5725</strain>
    </source>
</reference>
<evidence type="ECO:0000256" key="1">
    <source>
        <dbReference type="ARBA" id="ARBA00023015"/>
    </source>
</evidence>
<name>A0AAJ1PRP5_9MOLU</name>
<dbReference type="Proteomes" id="UP001224428">
    <property type="component" value="Unassembled WGS sequence"/>
</dbReference>
<sequence>MNKLTYKKIADRSGISISSISRYYNNGYISESARKKIEFVISEYYKNQGSSRVDSLFSNIVLLPFKDKYTTNEIVKGIENAASIDGEKIFILRTSNEMDKYIAEIEYLINLKPKSLILFPPVHDKRMKDFLKQNSSLNICVYGYDYNYSKNVLYNYEEMFYKLVKEYYKKTPCKKMMFLIDSKVSADIKNIWVNSFRKATQELEIIPYIVTIDRENIEQINSMLTFLEDENVYDVIVSSHDIFTSILAIQKNKINFNLTDIGYFSKYDYNKKYKAKIFIDYQLIGVKLYKLSQTNASNKETSIIQTHVVYK</sequence>
<keyword evidence="1" id="KW-0805">Transcription regulation</keyword>
<dbReference type="AlphaFoldDB" id="A0AAJ1PRP5"/>
<evidence type="ECO:0000256" key="2">
    <source>
        <dbReference type="ARBA" id="ARBA00023125"/>
    </source>
</evidence>
<gene>
    <name evidence="4" type="ORF">QLQ80_00355</name>
</gene>
<accession>A0AAJ1PRP5</accession>
<keyword evidence="5" id="KW-1185">Reference proteome</keyword>
<dbReference type="GO" id="GO:0000976">
    <property type="term" value="F:transcription cis-regulatory region binding"/>
    <property type="evidence" value="ECO:0007669"/>
    <property type="project" value="TreeGrafter"/>
</dbReference>
<keyword evidence="3" id="KW-0804">Transcription</keyword>
<dbReference type="EMBL" id="JASDDP010000006">
    <property type="protein sequence ID" value="MDJ1645543.1"/>
    <property type="molecule type" value="Genomic_DNA"/>
</dbReference>
<dbReference type="PANTHER" id="PTHR30146">
    <property type="entry name" value="LACI-RELATED TRANSCRIPTIONAL REPRESSOR"/>
    <property type="match status" value="1"/>
</dbReference>